<proteinExistence type="predicted"/>
<protein>
    <recommendedName>
        <fullName evidence="4">Antitoxin</fullName>
    </recommendedName>
</protein>
<gene>
    <name evidence="2" type="ORF">AKJ50_02090</name>
</gene>
<keyword evidence="3" id="KW-1185">Reference proteome</keyword>
<dbReference type="InterPro" id="IPR003847">
    <property type="entry name" value="Put_antitoxin"/>
</dbReference>
<sequence>MNTKNISLKESTYKKLLSLKKEDENFSNPVERLTRNKTSKYSDLAGIPSKDTIKTIEDM</sequence>
<name>A0A133VE52_9EURY</name>
<comment type="caution">
    <text evidence="2">The sequence shown here is derived from an EMBL/GenBank/DDBJ whole genome shotgun (WGS) entry which is preliminary data.</text>
</comment>
<reference evidence="2 3" key="1">
    <citation type="journal article" date="2016" name="Sci. Rep.">
        <title>Metabolic traits of an uncultured archaeal lineage -MSBL1- from brine pools of the Red Sea.</title>
        <authorList>
            <person name="Mwirichia R."/>
            <person name="Alam I."/>
            <person name="Rashid M."/>
            <person name="Vinu M."/>
            <person name="Ba-Alawi W."/>
            <person name="Anthony Kamau A."/>
            <person name="Kamanda Ngugi D."/>
            <person name="Goker M."/>
            <person name="Klenk H.P."/>
            <person name="Bajic V."/>
            <person name="Stingl U."/>
        </authorList>
    </citation>
    <scope>NUCLEOTIDE SEQUENCE [LARGE SCALE GENOMIC DNA]</scope>
    <source>
        <strain evidence="2">SCGC-AAA382A13</strain>
    </source>
</reference>
<evidence type="ECO:0008006" key="4">
    <source>
        <dbReference type="Google" id="ProtNLM"/>
    </source>
</evidence>
<dbReference type="EMBL" id="LHYD01000046">
    <property type="protein sequence ID" value="KXB04726.1"/>
    <property type="molecule type" value="Genomic_DNA"/>
</dbReference>
<keyword evidence="1" id="KW-1277">Toxin-antitoxin system</keyword>
<dbReference type="Proteomes" id="UP000070311">
    <property type="component" value="Unassembled WGS sequence"/>
</dbReference>
<accession>A0A133VE52</accession>
<dbReference type="Pfam" id="PF02697">
    <property type="entry name" value="VAPB_antitox"/>
    <property type="match status" value="1"/>
</dbReference>
<evidence type="ECO:0000313" key="3">
    <source>
        <dbReference type="Proteomes" id="UP000070311"/>
    </source>
</evidence>
<organism evidence="2 3">
    <name type="scientific">candidate division MSBL1 archaeon SCGC-AAA382A13</name>
    <dbReference type="NCBI Taxonomy" id="1698279"/>
    <lineage>
        <taxon>Archaea</taxon>
        <taxon>Methanobacteriati</taxon>
        <taxon>Methanobacteriota</taxon>
        <taxon>candidate division MSBL1</taxon>
    </lineage>
</organism>
<evidence type="ECO:0000313" key="2">
    <source>
        <dbReference type="EMBL" id="KXB04726.1"/>
    </source>
</evidence>
<evidence type="ECO:0000256" key="1">
    <source>
        <dbReference type="ARBA" id="ARBA00022649"/>
    </source>
</evidence>
<dbReference type="AlphaFoldDB" id="A0A133VE52"/>